<dbReference type="OrthoDB" id="2378493at2759"/>
<dbReference type="EMBL" id="PQFF01000123">
    <property type="protein sequence ID" value="RHZ80821.1"/>
    <property type="molecule type" value="Genomic_DNA"/>
</dbReference>
<protein>
    <submittedName>
        <fullName evidence="1">Uncharacterized protein</fullName>
    </submittedName>
</protein>
<organism evidence="1 2">
    <name type="scientific">Diversispora epigaea</name>
    <dbReference type="NCBI Taxonomy" id="1348612"/>
    <lineage>
        <taxon>Eukaryota</taxon>
        <taxon>Fungi</taxon>
        <taxon>Fungi incertae sedis</taxon>
        <taxon>Mucoromycota</taxon>
        <taxon>Glomeromycotina</taxon>
        <taxon>Glomeromycetes</taxon>
        <taxon>Diversisporales</taxon>
        <taxon>Diversisporaceae</taxon>
        <taxon>Diversispora</taxon>
    </lineage>
</organism>
<dbReference type="Proteomes" id="UP000266861">
    <property type="component" value="Unassembled WGS sequence"/>
</dbReference>
<accession>A0A397IXY8</accession>
<proteinExistence type="predicted"/>
<evidence type="ECO:0000313" key="2">
    <source>
        <dbReference type="Proteomes" id="UP000266861"/>
    </source>
</evidence>
<evidence type="ECO:0000313" key="1">
    <source>
        <dbReference type="EMBL" id="RHZ80821.1"/>
    </source>
</evidence>
<reference evidence="1 2" key="1">
    <citation type="submission" date="2018-08" db="EMBL/GenBank/DDBJ databases">
        <title>Genome and evolution of the arbuscular mycorrhizal fungus Diversispora epigaea (formerly Glomus versiforme) and its bacterial endosymbionts.</title>
        <authorList>
            <person name="Sun X."/>
            <person name="Fei Z."/>
            <person name="Harrison M."/>
        </authorList>
    </citation>
    <scope>NUCLEOTIDE SEQUENCE [LARGE SCALE GENOMIC DNA]</scope>
    <source>
        <strain evidence="1 2">IT104</strain>
    </source>
</reference>
<gene>
    <name evidence="1" type="ORF">Glove_132g10</name>
</gene>
<dbReference type="AlphaFoldDB" id="A0A397IXY8"/>
<comment type="caution">
    <text evidence="1">The sequence shown here is derived from an EMBL/GenBank/DDBJ whole genome shotgun (WGS) entry which is preliminary data.</text>
</comment>
<name>A0A397IXY8_9GLOM</name>
<sequence>MPFNLDSLKVFDNLEILKIIHCDNLDFKENNLFRFPNAFKKIKVTIENCIGIPSKFLLYRSSGNLKDFRVSGLLCFAEVLQSCIESCHGLVRIETTLSKQHIDLFINLLKVCKDLRTVCINDSVYMDSVTIPTSFNINQSNVRIDNDHKDDFLDYDIDSDYTDEDEGEEEGEEEYYEVEDEDEYFLIVIVEVSKYESNQDSKDDKIMTRKKKK</sequence>
<keyword evidence="2" id="KW-1185">Reference proteome</keyword>